<dbReference type="Gene3D" id="3.90.180.10">
    <property type="entry name" value="Medium-chain alcohol dehydrogenases, catalytic domain"/>
    <property type="match status" value="1"/>
</dbReference>
<dbReference type="EMBL" id="SSOP01000043">
    <property type="protein sequence ID" value="KAB5593201.1"/>
    <property type="molecule type" value="Genomic_DNA"/>
</dbReference>
<proteinExistence type="predicted"/>
<gene>
    <name evidence="1" type="ORF">CTheo_3364</name>
</gene>
<dbReference type="Proteomes" id="UP000383932">
    <property type="component" value="Unassembled WGS sequence"/>
</dbReference>
<evidence type="ECO:0000313" key="1">
    <source>
        <dbReference type="EMBL" id="KAB5593201.1"/>
    </source>
</evidence>
<keyword evidence="2" id="KW-1185">Reference proteome</keyword>
<dbReference type="SUPFAM" id="SSF50129">
    <property type="entry name" value="GroES-like"/>
    <property type="match status" value="1"/>
</dbReference>
<reference evidence="1 2" key="1">
    <citation type="journal article" date="2019" name="Fungal Biol. Biotechnol.">
        <title>Draft genome sequence of fastidious pathogen Ceratobasidium theobromae, which causes vascular-streak dieback in Theobroma cacao.</title>
        <authorList>
            <person name="Ali S.S."/>
            <person name="Asman A."/>
            <person name="Shao J."/>
            <person name="Firmansyah A.P."/>
            <person name="Susilo A.W."/>
            <person name="Rosmana A."/>
            <person name="McMahon P."/>
            <person name="Junaid M."/>
            <person name="Guest D."/>
            <person name="Kheng T.Y."/>
            <person name="Meinhardt L.W."/>
            <person name="Bailey B.A."/>
        </authorList>
    </citation>
    <scope>NUCLEOTIDE SEQUENCE [LARGE SCALE GENOMIC DNA]</scope>
    <source>
        <strain evidence="1 2">CT2</strain>
    </source>
</reference>
<organism evidence="1 2">
    <name type="scientific">Ceratobasidium theobromae</name>
    <dbReference type="NCBI Taxonomy" id="1582974"/>
    <lineage>
        <taxon>Eukaryota</taxon>
        <taxon>Fungi</taxon>
        <taxon>Dikarya</taxon>
        <taxon>Basidiomycota</taxon>
        <taxon>Agaricomycotina</taxon>
        <taxon>Agaricomycetes</taxon>
        <taxon>Cantharellales</taxon>
        <taxon>Ceratobasidiaceae</taxon>
        <taxon>Ceratobasidium</taxon>
    </lineage>
</organism>
<dbReference type="OrthoDB" id="1879366at2759"/>
<name>A0A5N5QNU7_9AGAM</name>
<accession>A0A5N5QNU7</accession>
<dbReference type="InterPro" id="IPR011032">
    <property type="entry name" value="GroES-like_sf"/>
</dbReference>
<evidence type="ECO:0000313" key="2">
    <source>
        <dbReference type="Proteomes" id="UP000383932"/>
    </source>
</evidence>
<protein>
    <submittedName>
        <fullName evidence="1">Alcohol dehydrogenase</fullName>
    </submittedName>
</protein>
<sequence>MSAHPKTDLSVPKTQKVAIFEKKGGPIQIVDRAVVQESELEAGQVLVKVMYSGYVVFGVEDAGYHVAGGILFAGGDDLPPGGTISSTVF</sequence>
<comment type="caution">
    <text evidence="1">The sequence shown here is derived from an EMBL/GenBank/DDBJ whole genome shotgun (WGS) entry which is preliminary data.</text>
</comment>
<dbReference type="AlphaFoldDB" id="A0A5N5QNU7"/>